<protein>
    <submittedName>
        <fullName evidence="2">Uncharacterized protein</fullName>
    </submittedName>
</protein>
<comment type="caution">
    <text evidence="2">The sequence shown here is derived from an EMBL/GenBank/DDBJ whole genome shotgun (WGS) entry which is preliminary data.</text>
</comment>
<feature type="transmembrane region" description="Helical" evidence="1">
    <location>
        <begin position="12"/>
        <end position="31"/>
    </location>
</feature>
<accession>A0A0F9CA13</accession>
<keyword evidence="1" id="KW-0472">Membrane</keyword>
<gene>
    <name evidence="2" type="ORF">LCGC14_2350150</name>
</gene>
<keyword evidence="1" id="KW-0812">Transmembrane</keyword>
<keyword evidence="1" id="KW-1133">Transmembrane helix</keyword>
<reference evidence="2" key="1">
    <citation type="journal article" date="2015" name="Nature">
        <title>Complex archaea that bridge the gap between prokaryotes and eukaryotes.</title>
        <authorList>
            <person name="Spang A."/>
            <person name="Saw J.H."/>
            <person name="Jorgensen S.L."/>
            <person name="Zaremba-Niedzwiedzka K."/>
            <person name="Martijn J."/>
            <person name="Lind A.E."/>
            <person name="van Eijk R."/>
            <person name="Schleper C."/>
            <person name="Guy L."/>
            <person name="Ettema T.J."/>
        </authorList>
    </citation>
    <scope>NUCLEOTIDE SEQUENCE</scope>
</reference>
<organism evidence="2">
    <name type="scientific">marine sediment metagenome</name>
    <dbReference type="NCBI Taxonomy" id="412755"/>
    <lineage>
        <taxon>unclassified sequences</taxon>
        <taxon>metagenomes</taxon>
        <taxon>ecological metagenomes</taxon>
    </lineage>
</organism>
<proteinExistence type="predicted"/>
<evidence type="ECO:0000256" key="1">
    <source>
        <dbReference type="SAM" id="Phobius"/>
    </source>
</evidence>
<evidence type="ECO:0000313" key="2">
    <source>
        <dbReference type="EMBL" id="KKL45984.1"/>
    </source>
</evidence>
<name>A0A0F9CA13_9ZZZZ</name>
<dbReference type="EMBL" id="LAZR01034198">
    <property type="protein sequence ID" value="KKL45984.1"/>
    <property type="molecule type" value="Genomic_DNA"/>
</dbReference>
<sequence length="155" mass="18350">MYTTPVSKKLFITFFLIMIGTAYYISCLNFYERTKFSPKKTIRHYSGNEESFSDEPEEEYSEELLQEGFFFPKSYREIMEITHVHSYMLALIVFVLSRIFSMTKVREMFKIIIYTFAFVGIILNVSGPWLIRYISDIFTMTLIASYIILGVCFIF</sequence>
<feature type="transmembrane region" description="Helical" evidence="1">
    <location>
        <begin position="111"/>
        <end position="131"/>
    </location>
</feature>
<dbReference type="AlphaFoldDB" id="A0A0F9CA13"/>
<feature type="transmembrane region" description="Helical" evidence="1">
    <location>
        <begin position="137"/>
        <end position="154"/>
    </location>
</feature>